<organism evidence="1 2">
    <name type="scientific">Kribbella flavida (strain DSM 17836 / JCM 10339 / NBRC 14399)</name>
    <dbReference type="NCBI Taxonomy" id="479435"/>
    <lineage>
        <taxon>Bacteria</taxon>
        <taxon>Bacillati</taxon>
        <taxon>Actinomycetota</taxon>
        <taxon>Actinomycetes</taxon>
        <taxon>Propionibacteriales</taxon>
        <taxon>Kribbellaceae</taxon>
        <taxon>Kribbella</taxon>
    </lineage>
</organism>
<name>D2PLF5_KRIFD</name>
<dbReference type="Proteomes" id="UP000007967">
    <property type="component" value="Chromosome"/>
</dbReference>
<protein>
    <submittedName>
        <fullName evidence="1">Uncharacterized protein</fullName>
    </submittedName>
</protein>
<dbReference type="EMBL" id="CP001736">
    <property type="protein sequence ID" value="ADB30584.1"/>
    <property type="molecule type" value="Genomic_DNA"/>
</dbReference>
<evidence type="ECO:0000313" key="2">
    <source>
        <dbReference type="Proteomes" id="UP000007967"/>
    </source>
</evidence>
<keyword evidence="2" id="KW-1185">Reference proteome</keyword>
<proteinExistence type="predicted"/>
<dbReference type="KEGG" id="kfl:Kfla_1483"/>
<reference evidence="1 2" key="2">
    <citation type="journal article" date="2010" name="Stand. Genomic Sci.">
        <title>Complete genome sequence of Kribbella flavida type strain (IFO 14399).</title>
        <authorList>
            <person name="Pukall R."/>
            <person name="Lapidus A."/>
            <person name="Glavina Del Rio T."/>
            <person name="Copeland A."/>
            <person name="Tice H."/>
            <person name="Cheng J.-F."/>
            <person name="Lucas S."/>
            <person name="Chen F."/>
            <person name="Nolan M."/>
            <person name="LaButti K."/>
            <person name="Pati A."/>
            <person name="Ivanova N."/>
            <person name="Mavrommatis K."/>
            <person name="Mikhailova N."/>
            <person name="Pitluck S."/>
            <person name="Bruce D."/>
            <person name="Goodwin L."/>
            <person name="Land M."/>
            <person name="Hauser L."/>
            <person name="Chang Y.-J."/>
            <person name="Jeffries C.D."/>
            <person name="Chen A."/>
            <person name="Palaniappan K."/>
            <person name="Chain P."/>
            <person name="Rohde M."/>
            <person name="Goeker M."/>
            <person name="Bristow J."/>
            <person name="Eisen J.A."/>
            <person name="Markowitz V."/>
            <person name="Hugenholtz P."/>
            <person name="Kyrpides N.C."/>
            <person name="Klenk H.-P."/>
            <person name="Brettin T."/>
        </authorList>
    </citation>
    <scope>NUCLEOTIDE SEQUENCE [LARGE SCALE GENOMIC DNA]</scope>
    <source>
        <strain evidence="2">DSM 17836 / JCM 10339 / NBRC 14399</strain>
    </source>
</reference>
<reference evidence="2" key="1">
    <citation type="submission" date="2009-09" db="EMBL/GenBank/DDBJ databases">
        <title>The complete genome of Kribbella flavida DSM 17836.</title>
        <authorList>
            <consortium name="US DOE Joint Genome Institute (JGI-PGF)"/>
            <person name="Lucas S."/>
            <person name="Copeland A."/>
            <person name="Lapidus A."/>
            <person name="Glavina del Rio T."/>
            <person name="Dalin E."/>
            <person name="Tice H."/>
            <person name="Bruce D."/>
            <person name="Goodwin L."/>
            <person name="Pitluck S."/>
            <person name="Kyrpides N."/>
            <person name="Mavromatis K."/>
            <person name="Ivanova N."/>
            <person name="Saunders E."/>
            <person name="Brettin T."/>
            <person name="Detter J.C."/>
            <person name="Han C."/>
            <person name="Larimer F."/>
            <person name="Land M."/>
            <person name="Hauser L."/>
            <person name="Markowitz V."/>
            <person name="Cheng J.-F."/>
            <person name="Hugenholtz P."/>
            <person name="Woyke T."/>
            <person name="Wu D."/>
            <person name="Pukall R."/>
            <person name="Klenk H.-P."/>
            <person name="Eisen J.A."/>
        </authorList>
    </citation>
    <scope>NUCLEOTIDE SEQUENCE [LARGE SCALE GENOMIC DNA]</scope>
    <source>
        <strain evidence="2">DSM 17836 / JCM 10339 / NBRC 14399</strain>
    </source>
</reference>
<evidence type="ECO:0000313" key="1">
    <source>
        <dbReference type="EMBL" id="ADB30584.1"/>
    </source>
</evidence>
<dbReference type="AlphaFoldDB" id="D2PLF5"/>
<gene>
    <name evidence="1" type="ordered locus">Kfla_1483</name>
</gene>
<sequence>MLQRRFLGPVVARASPECRHLVTQAVPISTPRTATTMTTRRPMVRREQAGDWPIFHGLSVAEVGVVSVEIARRPDETMVSAAADVSRILSTALREVLPGDRRFTLLAVGDKVATPSRIARFTAERDKLWGALERSGSALPHGTRVEHSVNGQDHLRFAGTMCFEMGELPRALEVTRTRSAVCVGWTAEHPVDCHDECWSIASTATDSTSLLRASIMELRGNRFVARTYGRFDDSAITSEVFAHHALLSDLDRALSNLP</sequence>
<accession>D2PLF5</accession>
<dbReference type="HOGENOM" id="CLU_1076816_0_0_11"/>